<dbReference type="GO" id="GO:0005524">
    <property type="term" value="F:ATP binding"/>
    <property type="evidence" value="ECO:0007669"/>
    <property type="project" value="InterPro"/>
</dbReference>
<dbReference type="PROSITE" id="PS00108">
    <property type="entry name" value="PROTEIN_KINASE_ST"/>
    <property type="match status" value="1"/>
</dbReference>
<dbReference type="PANTHER" id="PTHR23257">
    <property type="entry name" value="SERINE-THREONINE PROTEIN KINASE"/>
    <property type="match status" value="1"/>
</dbReference>
<dbReference type="GO" id="GO:0007165">
    <property type="term" value="P:signal transduction"/>
    <property type="evidence" value="ECO:0007669"/>
    <property type="project" value="TreeGrafter"/>
</dbReference>
<comment type="caution">
    <text evidence="2">The sequence shown here is derived from an EMBL/GenBank/DDBJ whole genome shotgun (WGS) entry which is preliminary data.</text>
</comment>
<dbReference type="Pfam" id="PF00069">
    <property type="entry name" value="Pkinase"/>
    <property type="match status" value="1"/>
</dbReference>
<protein>
    <submittedName>
        <fullName evidence="2">Kinase-like domain-containing protein</fullName>
    </submittedName>
</protein>
<feature type="domain" description="Protein kinase" evidence="1">
    <location>
        <begin position="1"/>
        <end position="166"/>
    </location>
</feature>
<keyword evidence="3" id="KW-1185">Reference proteome</keyword>
<dbReference type="Proteomes" id="UP001287356">
    <property type="component" value="Unassembled WGS sequence"/>
</dbReference>
<name>A0AAE0KMM0_9PEZI</name>
<dbReference type="InterPro" id="IPR011009">
    <property type="entry name" value="Kinase-like_dom_sf"/>
</dbReference>
<dbReference type="InterPro" id="IPR008271">
    <property type="entry name" value="Ser/Thr_kinase_AS"/>
</dbReference>
<dbReference type="CDD" id="cd00180">
    <property type="entry name" value="PKc"/>
    <property type="match status" value="1"/>
</dbReference>
<organism evidence="2 3">
    <name type="scientific">Lasiosphaeria ovina</name>
    <dbReference type="NCBI Taxonomy" id="92902"/>
    <lineage>
        <taxon>Eukaryota</taxon>
        <taxon>Fungi</taxon>
        <taxon>Dikarya</taxon>
        <taxon>Ascomycota</taxon>
        <taxon>Pezizomycotina</taxon>
        <taxon>Sordariomycetes</taxon>
        <taxon>Sordariomycetidae</taxon>
        <taxon>Sordariales</taxon>
        <taxon>Lasiosphaeriaceae</taxon>
        <taxon>Lasiosphaeria</taxon>
    </lineage>
</organism>
<dbReference type="EMBL" id="JAULSN010000002">
    <property type="protein sequence ID" value="KAK3379248.1"/>
    <property type="molecule type" value="Genomic_DNA"/>
</dbReference>
<keyword evidence="2" id="KW-0418">Kinase</keyword>
<keyword evidence="2" id="KW-0808">Transferase</keyword>
<feature type="non-terminal residue" evidence="2">
    <location>
        <position position="166"/>
    </location>
</feature>
<sequence>MSYHVSPQHRRNVVSLLGLGFETVSDGVDQDPALAPVIALEYAPFGTLAELYSSSSFLASYQKKLWILSDIADGLQALHLSSVVHGDVKPENILIFPDKDRGIKAKISDFGYSMIDPAAGPEFQTLPGYSTVYAAPEAVRPIRVDELEYTDVYSFGIVMWQTLLGG</sequence>
<reference evidence="2" key="1">
    <citation type="journal article" date="2023" name="Mol. Phylogenet. Evol.">
        <title>Genome-scale phylogeny and comparative genomics of the fungal order Sordariales.</title>
        <authorList>
            <person name="Hensen N."/>
            <person name="Bonometti L."/>
            <person name="Westerberg I."/>
            <person name="Brannstrom I.O."/>
            <person name="Guillou S."/>
            <person name="Cros-Aarteil S."/>
            <person name="Calhoun S."/>
            <person name="Haridas S."/>
            <person name="Kuo A."/>
            <person name="Mondo S."/>
            <person name="Pangilinan J."/>
            <person name="Riley R."/>
            <person name="LaButti K."/>
            <person name="Andreopoulos B."/>
            <person name="Lipzen A."/>
            <person name="Chen C."/>
            <person name="Yan M."/>
            <person name="Daum C."/>
            <person name="Ng V."/>
            <person name="Clum A."/>
            <person name="Steindorff A."/>
            <person name="Ohm R.A."/>
            <person name="Martin F."/>
            <person name="Silar P."/>
            <person name="Natvig D.O."/>
            <person name="Lalanne C."/>
            <person name="Gautier V."/>
            <person name="Ament-Velasquez S.L."/>
            <person name="Kruys A."/>
            <person name="Hutchinson M.I."/>
            <person name="Powell A.J."/>
            <person name="Barry K."/>
            <person name="Miller A.N."/>
            <person name="Grigoriev I.V."/>
            <person name="Debuchy R."/>
            <person name="Gladieux P."/>
            <person name="Hiltunen Thoren M."/>
            <person name="Johannesson H."/>
        </authorList>
    </citation>
    <scope>NUCLEOTIDE SEQUENCE</scope>
    <source>
        <strain evidence="2">CBS 958.72</strain>
    </source>
</reference>
<evidence type="ECO:0000259" key="1">
    <source>
        <dbReference type="PROSITE" id="PS50011"/>
    </source>
</evidence>
<evidence type="ECO:0000313" key="3">
    <source>
        <dbReference type="Proteomes" id="UP001287356"/>
    </source>
</evidence>
<dbReference type="GO" id="GO:0005737">
    <property type="term" value="C:cytoplasm"/>
    <property type="evidence" value="ECO:0007669"/>
    <property type="project" value="TreeGrafter"/>
</dbReference>
<dbReference type="InterPro" id="IPR000719">
    <property type="entry name" value="Prot_kinase_dom"/>
</dbReference>
<gene>
    <name evidence="2" type="ORF">B0T24DRAFT_522367</name>
</gene>
<dbReference type="PROSITE" id="PS50011">
    <property type="entry name" value="PROTEIN_KINASE_DOM"/>
    <property type="match status" value="1"/>
</dbReference>
<dbReference type="GO" id="GO:0004672">
    <property type="term" value="F:protein kinase activity"/>
    <property type="evidence" value="ECO:0007669"/>
    <property type="project" value="InterPro"/>
</dbReference>
<evidence type="ECO:0000313" key="2">
    <source>
        <dbReference type="EMBL" id="KAK3379248.1"/>
    </source>
</evidence>
<dbReference type="AlphaFoldDB" id="A0AAE0KMM0"/>
<reference evidence="2" key="2">
    <citation type="submission" date="2023-06" db="EMBL/GenBank/DDBJ databases">
        <authorList>
            <consortium name="Lawrence Berkeley National Laboratory"/>
            <person name="Haridas S."/>
            <person name="Hensen N."/>
            <person name="Bonometti L."/>
            <person name="Westerberg I."/>
            <person name="Brannstrom I.O."/>
            <person name="Guillou S."/>
            <person name="Cros-Aarteil S."/>
            <person name="Calhoun S."/>
            <person name="Kuo A."/>
            <person name="Mondo S."/>
            <person name="Pangilinan J."/>
            <person name="Riley R."/>
            <person name="Labutti K."/>
            <person name="Andreopoulos B."/>
            <person name="Lipzen A."/>
            <person name="Chen C."/>
            <person name="Yanf M."/>
            <person name="Daum C."/>
            <person name="Ng V."/>
            <person name="Clum A."/>
            <person name="Steindorff A."/>
            <person name="Ohm R."/>
            <person name="Martin F."/>
            <person name="Silar P."/>
            <person name="Natvig D."/>
            <person name="Lalanne C."/>
            <person name="Gautier V."/>
            <person name="Ament-Velasquez S.L."/>
            <person name="Kruys A."/>
            <person name="Hutchinson M.I."/>
            <person name="Powell A.J."/>
            <person name="Barry K."/>
            <person name="Miller A.N."/>
            <person name="Grigoriev I.V."/>
            <person name="Debuchy R."/>
            <person name="Gladieux P."/>
            <person name="Thoren M.H."/>
            <person name="Johannesson H."/>
        </authorList>
    </citation>
    <scope>NUCLEOTIDE SEQUENCE</scope>
    <source>
        <strain evidence="2">CBS 958.72</strain>
    </source>
</reference>
<accession>A0AAE0KMM0</accession>
<dbReference type="SUPFAM" id="SSF56112">
    <property type="entry name" value="Protein kinase-like (PK-like)"/>
    <property type="match status" value="1"/>
</dbReference>
<dbReference type="InterPro" id="IPR050167">
    <property type="entry name" value="Ser_Thr_protein_kinase"/>
</dbReference>
<dbReference type="Gene3D" id="1.10.510.10">
    <property type="entry name" value="Transferase(Phosphotransferase) domain 1"/>
    <property type="match status" value="1"/>
</dbReference>
<proteinExistence type="predicted"/>